<evidence type="ECO:0000313" key="1">
    <source>
        <dbReference type="EMBL" id="GIE08141.1"/>
    </source>
</evidence>
<protein>
    <recommendedName>
        <fullName evidence="3">Phosphoribosylaminoimidazolesuccinocarboxamide synthase</fullName>
    </recommendedName>
</protein>
<dbReference type="EMBL" id="BOML01000110">
    <property type="protein sequence ID" value="GIE08141.1"/>
    <property type="molecule type" value="Genomic_DNA"/>
</dbReference>
<comment type="caution">
    <text evidence="1">The sequence shown here is derived from an EMBL/GenBank/DDBJ whole genome shotgun (WGS) entry which is preliminary data.</text>
</comment>
<dbReference type="Proteomes" id="UP000637628">
    <property type="component" value="Unassembled WGS sequence"/>
</dbReference>
<keyword evidence="2" id="KW-1185">Reference proteome</keyword>
<sequence>MHYLRAEAVRWVDLEWPGWVEAQFRTSDGEVVSLVDKAPIFDAGGPLVPGSVLPAEVKISCEVLEQAADRVGNQSWLVRLGYDVEDQSGRRTFNVDKRTLISRG</sequence>
<gene>
    <name evidence="1" type="ORF">Adu01nite_94910</name>
</gene>
<evidence type="ECO:0008006" key="3">
    <source>
        <dbReference type="Google" id="ProtNLM"/>
    </source>
</evidence>
<name>A0ABQ3ZE74_9ACTN</name>
<evidence type="ECO:0000313" key="2">
    <source>
        <dbReference type="Proteomes" id="UP000637628"/>
    </source>
</evidence>
<accession>A0ABQ3ZE74</accession>
<proteinExistence type="predicted"/>
<organism evidence="1 2">
    <name type="scientific">Paractinoplanes durhamensis</name>
    <dbReference type="NCBI Taxonomy" id="113563"/>
    <lineage>
        <taxon>Bacteria</taxon>
        <taxon>Bacillati</taxon>
        <taxon>Actinomycetota</taxon>
        <taxon>Actinomycetes</taxon>
        <taxon>Micromonosporales</taxon>
        <taxon>Micromonosporaceae</taxon>
        <taxon>Paractinoplanes</taxon>
    </lineage>
</organism>
<reference evidence="1 2" key="1">
    <citation type="submission" date="2021-01" db="EMBL/GenBank/DDBJ databases">
        <title>Whole genome shotgun sequence of Actinoplanes durhamensis NBRC 14914.</title>
        <authorList>
            <person name="Komaki H."/>
            <person name="Tamura T."/>
        </authorList>
    </citation>
    <scope>NUCLEOTIDE SEQUENCE [LARGE SCALE GENOMIC DNA]</scope>
    <source>
        <strain evidence="1 2">NBRC 14914</strain>
    </source>
</reference>